<feature type="transmembrane region" description="Helical" evidence="2">
    <location>
        <begin position="441"/>
        <end position="463"/>
    </location>
</feature>
<reference evidence="3" key="1">
    <citation type="journal article" date="2019" name="Plant J.">
        <title>Chlorella vulgaris genome assembly and annotation reveals the molecular basis for metabolic acclimation to high light conditions.</title>
        <authorList>
            <person name="Cecchin M."/>
            <person name="Marcolungo L."/>
            <person name="Rossato M."/>
            <person name="Girolomoni L."/>
            <person name="Cosentino E."/>
            <person name="Cuine S."/>
            <person name="Li-Beisson Y."/>
            <person name="Delledonne M."/>
            <person name="Ballottari M."/>
        </authorList>
    </citation>
    <scope>NUCLEOTIDE SEQUENCE</scope>
    <source>
        <strain evidence="3">211/11P</strain>
    </source>
</reference>
<dbReference type="GO" id="GO:0016255">
    <property type="term" value="P:attachment of GPI anchor to protein"/>
    <property type="evidence" value="ECO:0007669"/>
    <property type="project" value="TreeGrafter"/>
</dbReference>
<dbReference type="GO" id="GO:0042765">
    <property type="term" value="C:GPI-anchor transamidase complex"/>
    <property type="evidence" value="ECO:0007669"/>
    <property type="project" value="InterPro"/>
</dbReference>
<dbReference type="Proteomes" id="UP001055712">
    <property type="component" value="Unassembled WGS sequence"/>
</dbReference>
<keyword evidence="2" id="KW-1133">Transmembrane helix</keyword>
<feature type="transmembrane region" description="Helical" evidence="2">
    <location>
        <begin position="617"/>
        <end position="637"/>
    </location>
</feature>
<evidence type="ECO:0008006" key="5">
    <source>
        <dbReference type="Google" id="ProtNLM"/>
    </source>
</evidence>
<feature type="region of interest" description="Disordered" evidence="1">
    <location>
        <begin position="124"/>
        <end position="145"/>
    </location>
</feature>
<comment type="caution">
    <text evidence="3">The sequence shown here is derived from an EMBL/GenBank/DDBJ whole genome shotgun (WGS) entry which is preliminary data.</text>
</comment>
<dbReference type="PANTHER" id="PTHR13304">
    <property type="entry name" value="GLYCOSYLPHOSPHATIDYLINOSITOL ANCHOR ATTACHMENT 1 PROTEIN"/>
    <property type="match status" value="1"/>
</dbReference>
<feature type="compositionally biased region" description="Low complexity" evidence="1">
    <location>
        <begin position="124"/>
        <end position="142"/>
    </location>
</feature>
<feature type="compositionally biased region" description="Low complexity" evidence="1">
    <location>
        <begin position="565"/>
        <end position="583"/>
    </location>
</feature>
<evidence type="ECO:0000256" key="1">
    <source>
        <dbReference type="SAM" id="MobiDB-lite"/>
    </source>
</evidence>
<feature type="transmembrane region" description="Helical" evidence="2">
    <location>
        <begin position="649"/>
        <end position="668"/>
    </location>
</feature>
<dbReference type="OrthoDB" id="515634at2759"/>
<evidence type="ECO:0000256" key="2">
    <source>
        <dbReference type="SAM" id="Phobius"/>
    </source>
</evidence>
<feature type="transmembrane region" description="Helical" evidence="2">
    <location>
        <begin position="674"/>
        <end position="691"/>
    </location>
</feature>
<reference evidence="3" key="2">
    <citation type="submission" date="2020-11" db="EMBL/GenBank/DDBJ databases">
        <authorList>
            <person name="Cecchin M."/>
            <person name="Marcolungo L."/>
            <person name="Rossato M."/>
            <person name="Girolomoni L."/>
            <person name="Cosentino E."/>
            <person name="Cuine S."/>
            <person name="Li-Beisson Y."/>
            <person name="Delledonne M."/>
            <person name="Ballottari M."/>
        </authorList>
    </citation>
    <scope>NUCLEOTIDE SEQUENCE</scope>
    <source>
        <strain evidence="3">211/11P</strain>
        <tissue evidence="3">Whole cell</tissue>
    </source>
</reference>
<feature type="transmembrane region" description="Helical" evidence="2">
    <location>
        <begin position="530"/>
        <end position="551"/>
    </location>
</feature>
<accession>A0A9D4TTG5</accession>
<dbReference type="AlphaFoldDB" id="A0A9D4TTG5"/>
<keyword evidence="4" id="KW-1185">Reference proteome</keyword>
<sequence>MIRWLALRSRIKGLIPAIVRNLQVCVWALLVVAVAAILLLPLSANKCYLDEKALLVGGAQPSVSQTGCLEVCLTVHRQLLAAGTPRDFVSLVQDAAHAAAPFTAELGFHQHAFSASLGSPLARSSSSSRSGGSSGGNSSSSGDPLAAGACRTLHTVVRSRRGEGSEGYLLLIPLNSSAPAAATLAAAAGVALAGHLQRSSWLAKDAVLLFADTASCTAEESAEAWMLAYSSPHNLFGFPRAGLLQQALVLEVAAAAAADGASSAELSVHGRGGVLPNLDLYFLVKRTLELHTSLPPVSLRAATAPPPRAARLAAAALASLTSSPPLRLAPAAAAQRYVSELLTAAAFAGQLAAGEATGAHAAFLSRQVDAATLVLRFAAAAEPGGGGRQAASSSVKAKQRAQLAASSTLTAAELVLRTFNNLQERLHHSTSLYVLVSPARFVGVAAYLAPPACLLLAGVLQLIEARRATHAAAPGMADPSLRAAVWKAAWRRVAAAHALASAAGTVMQWAGVSGGARLGGAAAALLLQQLLWSAAAGVAAAVGLPAAMAALQPDSGGDSGGNEQSSEGARSSSTSSSKGSSKGSRQDGTGAIPVQRCTRVFGLAVLLLQGTRLLLNQWARCLALLLWVLPLYALWPAGTCPAGTRGPRLRSGLLLLPLLAAGALLWRVGGTAPWLVPLILPHLLLFGATLLSRA</sequence>
<dbReference type="PANTHER" id="PTHR13304:SF0">
    <property type="entry name" value="GLYCOSYLPHOSPHATIDYLINOSITOL ANCHOR ATTACHMENT 1 PROTEIN"/>
    <property type="match status" value="1"/>
</dbReference>
<protein>
    <recommendedName>
        <fullName evidence="5">Glycosylphosphatidylinositol anchor attachment 1</fullName>
    </recommendedName>
</protein>
<feature type="region of interest" description="Disordered" evidence="1">
    <location>
        <begin position="553"/>
        <end position="590"/>
    </location>
</feature>
<evidence type="ECO:0000313" key="3">
    <source>
        <dbReference type="EMBL" id="KAI3433931.1"/>
    </source>
</evidence>
<keyword evidence="2" id="KW-0472">Membrane</keyword>
<feature type="transmembrane region" description="Helical" evidence="2">
    <location>
        <begin position="21"/>
        <end position="42"/>
    </location>
</feature>
<organism evidence="3 4">
    <name type="scientific">Chlorella vulgaris</name>
    <name type="common">Green alga</name>
    <dbReference type="NCBI Taxonomy" id="3077"/>
    <lineage>
        <taxon>Eukaryota</taxon>
        <taxon>Viridiplantae</taxon>
        <taxon>Chlorophyta</taxon>
        <taxon>core chlorophytes</taxon>
        <taxon>Trebouxiophyceae</taxon>
        <taxon>Chlorellales</taxon>
        <taxon>Chlorellaceae</taxon>
        <taxon>Chlorella clade</taxon>
        <taxon>Chlorella</taxon>
    </lineage>
</organism>
<name>A0A9D4TTG5_CHLVU</name>
<keyword evidence="2" id="KW-0812">Transmembrane</keyword>
<proteinExistence type="predicted"/>
<evidence type="ECO:0000313" key="4">
    <source>
        <dbReference type="Proteomes" id="UP001055712"/>
    </source>
</evidence>
<dbReference type="EMBL" id="SIDB01000004">
    <property type="protein sequence ID" value="KAI3433931.1"/>
    <property type="molecule type" value="Genomic_DNA"/>
</dbReference>
<dbReference type="Pfam" id="PF04114">
    <property type="entry name" value="Gaa1"/>
    <property type="match status" value="1"/>
</dbReference>
<gene>
    <name evidence="3" type="ORF">D9Q98_003733</name>
</gene>
<dbReference type="InterPro" id="IPR007246">
    <property type="entry name" value="Gaa1"/>
</dbReference>